<dbReference type="Pfam" id="PF04707">
    <property type="entry name" value="PRELI"/>
    <property type="match status" value="2"/>
</dbReference>
<reference evidence="3 4" key="1">
    <citation type="submission" date="2016-06" db="EMBL/GenBank/DDBJ databases">
        <title>Evolution of pathogenesis and genome organization in the Tremellales.</title>
        <authorList>
            <person name="Cuomo C."/>
            <person name="Litvintseva A."/>
            <person name="Heitman J."/>
            <person name="Chen Y."/>
            <person name="Sun S."/>
            <person name="Springer D."/>
            <person name="Dromer F."/>
            <person name="Young S."/>
            <person name="Zeng Q."/>
            <person name="Chapman S."/>
            <person name="Gujja S."/>
            <person name="Saif S."/>
            <person name="Birren B."/>
        </authorList>
    </citation>
    <scope>NUCLEOTIDE SEQUENCE [LARGE SCALE GENOMIC DNA]</scope>
    <source>
        <strain evidence="3 4">ATCC 28783</strain>
    </source>
</reference>
<keyword evidence="4" id="KW-1185">Reference proteome</keyword>
<dbReference type="STRING" id="5217.A0A4Q1BCY1"/>
<dbReference type="EMBL" id="SDIL01000114">
    <property type="protein sequence ID" value="RXK35957.1"/>
    <property type="molecule type" value="Genomic_DNA"/>
</dbReference>
<dbReference type="GO" id="GO:0005758">
    <property type="term" value="C:mitochondrial intermembrane space"/>
    <property type="evidence" value="ECO:0007669"/>
    <property type="project" value="InterPro"/>
</dbReference>
<dbReference type="FunCoup" id="A0A4Q1BCY1">
    <property type="interactions" value="228"/>
</dbReference>
<accession>A0A4Q1BCY1</accession>
<dbReference type="PROSITE" id="PS50904">
    <property type="entry name" value="PRELI_MSF1"/>
    <property type="match status" value="1"/>
</dbReference>
<evidence type="ECO:0000259" key="2">
    <source>
        <dbReference type="PROSITE" id="PS50904"/>
    </source>
</evidence>
<dbReference type="InterPro" id="IPR037365">
    <property type="entry name" value="Slowmo/Ups"/>
</dbReference>
<dbReference type="Proteomes" id="UP000289152">
    <property type="component" value="Unassembled WGS sequence"/>
</dbReference>
<evidence type="ECO:0000313" key="3">
    <source>
        <dbReference type="EMBL" id="RXK35957.1"/>
    </source>
</evidence>
<feature type="region of interest" description="Disordered" evidence="1">
    <location>
        <begin position="138"/>
        <end position="159"/>
    </location>
</feature>
<sequence length="217" mass="24376">MPLVFEKEIVYNYSPIHTLACLHRKYPNPFATHVFSVDTIDRSIDPDTGIIRSERLIGIQQGAPKWITRLFHLPPTAYVREVVFIDPSKSSATAMSVNLSLAQYVSCLELITYTPLPSPSIKPQASLPLYPISSEKTKPLSSSALNPEPGFPSSEQEQSTNQTLFSQRAYIFSAFPSRLIARRLEKASVDRFSSNAEVGKKGFEWVLQRGLVSREMR</sequence>
<gene>
    <name evidence="3" type="ORF">M231_06780</name>
</gene>
<dbReference type="InParanoid" id="A0A4Q1BCY1"/>
<dbReference type="PANTHER" id="PTHR11158">
    <property type="entry name" value="MSF1/PX19 RELATED"/>
    <property type="match status" value="1"/>
</dbReference>
<proteinExistence type="predicted"/>
<dbReference type="OrthoDB" id="407630at2759"/>
<name>A0A4Q1BCY1_TREME</name>
<dbReference type="VEuPathDB" id="FungiDB:TREMEDRAFT_62638"/>
<dbReference type="InterPro" id="IPR006797">
    <property type="entry name" value="PRELI/MSF1_dom"/>
</dbReference>
<feature type="domain" description="PRELI/MSF1" evidence="2">
    <location>
        <begin position="2"/>
        <end position="215"/>
    </location>
</feature>
<organism evidence="3 4">
    <name type="scientific">Tremella mesenterica</name>
    <name type="common">Jelly fungus</name>
    <dbReference type="NCBI Taxonomy" id="5217"/>
    <lineage>
        <taxon>Eukaryota</taxon>
        <taxon>Fungi</taxon>
        <taxon>Dikarya</taxon>
        <taxon>Basidiomycota</taxon>
        <taxon>Agaricomycotina</taxon>
        <taxon>Tremellomycetes</taxon>
        <taxon>Tremellales</taxon>
        <taxon>Tremellaceae</taxon>
        <taxon>Tremella</taxon>
    </lineage>
</organism>
<protein>
    <submittedName>
        <fullName evidence="3">Mitochondrial protein</fullName>
    </submittedName>
</protein>
<comment type="caution">
    <text evidence="3">The sequence shown here is derived from an EMBL/GenBank/DDBJ whole genome shotgun (WGS) entry which is preliminary data.</text>
</comment>
<evidence type="ECO:0000313" key="4">
    <source>
        <dbReference type="Proteomes" id="UP000289152"/>
    </source>
</evidence>
<dbReference type="AlphaFoldDB" id="A0A4Q1BCY1"/>
<evidence type="ECO:0000256" key="1">
    <source>
        <dbReference type="SAM" id="MobiDB-lite"/>
    </source>
</evidence>